<evidence type="ECO:0000313" key="1">
    <source>
        <dbReference type="EMBL" id="KAK8948079.1"/>
    </source>
</evidence>
<proteinExistence type="predicted"/>
<reference evidence="1 2" key="1">
    <citation type="journal article" date="2022" name="Nat. Plants">
        <title>Genomes of leafy and leafless Platanthera orchids illuminate the evolution of mycoheterotrophy.</title>
        <authorList>
            <person name="Li M.H."/>
            <person name="Liu K.W."/>
            <person name="Li Z."/>
            <person name="Lu H.C."/>
            <person name="Ye Q.L."/>
            <person name="Zhang D."/>
            <person name="Wang J.Y."/>
            <person name="Li Y.F."/>
            <person name="Zhong Z.M."/>
            <person name="Liu X."/>
            <person name="Yu X."/>
            <person name="Liu D.K."/>
            <person name="Tu X.D."/>
            <person name="Liu B."/>
            <person name="Hao Y."/>
            <person name="Liao X.Y."/>
            <person name="Jiang Y.T."/>
            <person name="Sun W.H."/>
            <person name="Chen J."/>
            <person name="Chen Y.Q."/>
            <person name="Ai Y."/>
            <person name="Zhai J.W."/>
            <person name="Wu S.S."/>
            <person name="Zhou Z."/>
            <person name="Hsiao Y.Y."/>
            <person name="Wu W.L."/>
            <person name="Chen Y.Y."/>
            <person name="Lin Y.F."/>
            <person name="Hsu J.L."/>
            <person name="Li C.Y."/>
            <person name="Wang Z.W."/>
            <person name="Zhao X."/>
            <person name="Zhong W.Y."/>
            <person name="Ma X.K."/>
            <person name="Ma L."/>
            <person name="Huang J."/>
            <person name="Chen G.Z."/>
            <person name="Huang M.Z."/>
            <person name="Huang L."/>
            <person name="Peng D.H."/>
            <person name="Luo Y.B."/>
            <person name="Zou S.Q."/>
            <person name="Chen S.P."/>
            <person name="Lan S."/>
            <person name="Tsai W.C."/>
            <person name="Van de Peer Y."/>
            <person name="Liu Z.J."/>
        </authorList>
    </citation>
    <scope>NUCLEOTIDE SEQUENCE [LARGE SCALE GENOMIC DNA]</scope>
    <source>
        <strain evidence="1">Lor288</strain>
    </source>
</reference>
<evidence type="ECO:0000313" key="2">
    <source>
        <dbReference type="Proteomes" id="UP001412067"/>
    </source>
</evidence>
<dbReference type="PANTHER" id="PTHR46087:SF11">
    <property type="entry name" value="PROTEIN SEMI-ROLLED LEAF 2"/>
    <property type="match status" value="1"/>
</dbReference>
<protein>
    <recommendedName>
        <fullName evidence="3">Protein kinase domain-containing protein</fullName>
    </recommendedName>
</protein>
<name>A0ABR2LSE5_9ASPA</name>
<sequence>MSGLRKQRYARVDSTYACCIESIVPNVCRLAQKDVEEHNSTLKAASLQCLSSMIIYAILENYGIDDQPKDDDEGWEKHHNWVSEVIRSETRAGPLGHNDVSPNNIIIGPITKMKDSSMLTR</sequence>
<organism evidence="1 2">
    <name type="scientific">Platanthera guangdongensis</name>
    <dbReference type="NCBI Taxonomy" id="2320717"/>
    <lineage>
        <taxon>Eukaryota</taxon>
        <taxon>Viridiplantae</taxon>
        <taxon>Streptophyta</taxon>
        <taxon>Embryophyta</taxon>
        <taxon>Tracheophyta</taxon>
        <taxon>Spermatophyta</taxon>
        <taxon>Magnoliopsida</taxon>
        <taxon>Liliopsida</taxon>
        <taxon>Asparagales</taxon>
        <taxon>Orchidaceae</taxon>
        <taxon>Orchidoideae</taxon>
        <taxon>Orchideae</taxon>
        <taxon>Orchidinae</taxon>
        <taxon>Platanthera</taxon>
    </lineage>
</organism>
<dbReference type="InterPro" id="IPR055296">
    <property type="entry name" value="SRL2-like"/>
</dbReference>
<dbReference type="PANTHER" id="PTHR46087">
    <property type="entry name" value="PUTATIVE, EXPRESSED-RELATED"/>
    <property type="match status" value="1"/>
</dbReference>
<accession>A0ABR2LSE5</accession>
<comment type="caution">
    <text evidence="1">The sequence shown here is derived from an EMBL/GenBank/DDBJ whole genome shotgun (WGS) entry which is preliminary data.</text>
</comment>
<evidence type="ECO:0008006" key="3">
    <source>
        <dbReference type="Google" id="ProtNLM"/>
    </source>
</evidence>
<dbReference type="EMBL" id="JBBWWR010000016">
    <property type="protein sequence ID" value="KAK8948079.1"/>
    <property type="molecule type" value="Genomic_DNA"/>
</dbReference>
<keyword evidence="2" id="KW-1185">Reference proteome</keyword>
<gene>
    <name evidence="1" type="ORF">KSP40_PGU012695</name>
</gene>
<dbReference type="Proteomes" id="UP001412067">
    <property type="component" value="Unassembled WGS sequence"/>
</dbReference>